<dbReference type="PANTHER" id="PTHR31780">
    <property type="entry name" value="STRESS RESPONSE PROTEIN NST1-RELATED"/>
    <property type="match status" value="1"/>
</dbReference>
<evidence type="ECO:0000313" key="11">
    <source>
        <dbReference type="Proteomes" id="UP000433876"/>
    </source>
</evidence>
<feature type="region of interest" description="Disordered" evidence="9">
    <location>
        <begin position="980"/>
        <end position="1036"/>
    </location>
</feature>
<comment type="caution">
    <text evidence="10">The sequence shown here is derived from an EMBL/GenBank/DDBJ whole genome shotgun (WGS) entry which is preliminary data.</text>
</comment>
<dbReference type="Proteomes" id="UP000433876">
    <property type="component" value="Unassembled WGS sequence"/>
</dbReference>
<feature type="compositionally biased region" description="Low complexity" evidence="9">
    <location>
        <begin position="755"/>
        <end position="766"/>
    </location>
</feature>
<evidence type="ECO:0000256" key="4">
    <source>
        <dbReference type="ARBA" id="ARBA00020733"/>
    </source>
</evidence>
<feature type="compositionally biased region" description="Low complexity" evidence="9">
    <location>
        <begin position="735"/>
        <end position="744"/>
    </location>
</feature>
<keyword evidence="6 8" id="KW-0346">Stress response</keyword>
<evidence type="ECO:0000313" key="10">
    <source>
        <dbReference type="EMBL" id="KAA8629448.1"/>
    </source>
</evidence>
<evidence type="ECO:0000256" key="7">
    <source>
        <dbReference type="ARBA" id="ARBA00023054"/>
    </source>
</evidence>
<dbReference type="Pfam" id="PF13945">
    <property type="entry name" value="NST1"/>
    <property type="match status" value="1"/>
</dbReference>
<comment type="function">
    <text evidence="1 8">May act as a negative regulator of salt tolerance.</text>
</comment>
<feature type="region of interest" description="Disordered" evidence="9">
    <location>
        <begin position="794"/>
        <end position="908"/>
    </location>
</feature>
<keyword evidence="7 8" id="KW-0175">Coiled coil</keyword>
<feature type="compositionally biased region" description="Polar residues" evidence="9">
    <location>
        <begin position="868"/>
        <end position="884"/>
    </location>
</feature>
<comment type="subcellular location">
    <subcellularLocation>
        <location evidence="2 8">Cytoplasm</location>
    </subcellularLocation>
</comment>
<feature type="compositionally biased region" description="Basic residues" evidence="9">
    <location>
        <begin position="89"/>
        <end position="99"/>
    </location>
</feature>
<feature type="compositionally biased region" description="Basic and acidic residues" evidence="9">
    <location>
        <begin position="131"/>
        <end position="152"/>
    </location>
</feature>
<evidence type="ECO:0000256" key="1">
    <source>
        <dbReference type="ARBA" id="ARBA00002545"/>
    </source>
</evidence>
<name>A0A8S8ZJN5_SORMA</name>
<feature type="compositionally biased region" description="Acidic residues" evidence="9">
    <location>
        <begin position="343"/>
        <end position="371"/>
    </location>
</feature>
<feature type="region of interest" description="Disordered" evidence="9">
    <location>
        <begin position="452"/>
        <end position="525"/>
    </location>
</feature>
<protein>
    <recommendedName>
        <fullName evidence="4 8">Stress response protein NST1</fullName>
    </recommendedName>
</protein>
<dbReference type="GO" id="GO:0005737">
    <property type="term" value="C:cytoplasm"/>
    <property type="evidence" value="ECO:0007669"/>
    <property type="project" value="UniProtKB-SubCell"/>
</dbReference>
<gene>
    <name evidence="10" type="ORF">SMACR_03766</name>
</gene>
<feature type="compositionally biased region" description="Basic residues" evidence="9">
    <location>
        <begin position="170"/>
        <end position="179"/>
    </location>
</feature>
<evidence type="ECO:0000256" key="5">
    <source>
        <dbReference type="ARBA" id="ARBA00022490"/>
    </source>
</evidence>
<evidence type="ECO:0000256" key="2">
    <source>
        <dbReference type="ARBA" id="ARBA00004496"/>
    </source>
</evidence>
<evidence type="ECO:0000256" key="6">
    <source>
        <dbReference type="ARBA" id="ARBA00023016"/>
    </source>
</evidence>
<feature type="compositionally biased region" description="Acidic residues" evidence="9">
    <location>
        <begin position="484"/>
        <end position="518"/>
    </location>
</feature>
<dbReference type="VEuPathDB" id="FungiDB:SMAC_03766"/>
<reference evidence="10 11" key="1">
    <citation type="submission" date="2017-07" db="EMBL/GenBank/DDBJ databases">
        <title>Genome sequence of the Sordaria macrospora wild type strain R19027.</title>
        <authorList>
            <person name="Nowrousian M."/>
            <person name="Teichert I."/>
            <person name="Kueck U."/>
        </authorList>
    </citation>
    <scope>NUCLEOTIDE SEQUENCE [LARGE SCALE GENOMIC DNA]</scope>
    <source>
        <strain evidence="10 11">R19027</strain>
        <tissue evidence="10">Mycelium</tissue>
    </source>
</reference>
<feature type="region of interest" description="Disordered" evidence="9">
    <location>
        <begin position="1233"/>
        <end position="1256"/>
    </location>
</feature>
<proteinExistence type="inferred from homology"/>
<feature type="region of interest" description="Disordered" evidence="9">
    <location>
        <begin position="561"/>
        <end position="766"/>
    </location>
</feature>
<feature type="compositionally biased region" description="Basic residues" evidence="9">
    <location>
        <begin position="583"/>
        <end position="592"/>
    </location>
</feature>
<feature type="compositionally biased region" description="Polar residues" evidence="9">
    <location>
        <begin position="986"/>
        <end position="1005"/>
    </location>
</feature>
<feature type="compositionally biased region" description="Basic and acidic residues" evidence="9">
    <location>
        <begin position="564"/>
        <end position="582"/>
    </location>
</feature>
<evidence type="ECO:0000256" key="9">
    <source>
        <dbReference type="SAM" id="MobiDB-lite"/>
    </source>
</evidence>
<feature type="compositionally biased region" description="Polar residues" evidence="9">
    <location>
        <begin position="325"/>
        <end position="335"/>
    </location>
</feature>
<dbReference type="InterPro" id="IPR025279">
    <property type="entry name" value="NST1"/>
</dbReference>
<feature type="compositionally biased region" description="Low complexity" evidence="9">
    <location>
        <begin position="809"/>
        <end position="826"/>
    </location>
</feature>
<feature type="compositionally biased region" description="Polar residues" evidence="9">
    <location>
        <begin position="41"/>
        <end position="75"/>
    </location>
</feature>
<feature type="compositionally biased region" description="Basic and acidic residues" evidence="9">
    <location>
        <begin position="211"/>
        <end position="225"/>
    </location>
</feature>
<evidence type="ECO:0000256" key="3">
    <source>
        <dbReference type="ARBA" id="ARBA00007112"/>
    </source>
</evidence>
<evidence type="ECO:0000256" key="8">
    <source>
        <dbReference type="RuleBase" id="RU049441"/>
    </source>
</evidence>
<dbReference type="PANTHER" id="PTHR31780:SF10">
    <property type="entry name" value="LD36051P"/>
    <property type="match status" value="1"/>
</dbReference>
<sequence length="1256" mass="138014">MKGNSRHPSVAPPPPAPQSPTSKATAKYTNKDGSKFITVPKGSTPTDSAQPSPTITTAANAAPGPQSTSTSHTQGHGQGRVEGQVQPVNKKKAKRRQKAAAKAAATQGVANLAPLNGFPSPSPSNAQQSTEADHDDSHDERPEEFNDHRDSHTSNTHENGFAQGAASGSKKSKKKKKKGNAGQTTTEPPHSPHHDAYVPAPHLSQQQRSGISKEKIWNTSSQEERERIKEFWLGLSETERKDLVRVEKDAVLKKMKEQQKHTCSCTVCGRKRTAIEEELEGLYDAYYEELEQYANHPNQGEAPPMLGRRPSFGSMTGIRPRGLPTSYSSHHQPSHGQIVDHGAEDDEEEEVEEEYSEDEQEEDDYSDDEPSEELHRSDYPADFFNFGNSLTVQGRDRFPILPSFLQSIPSPGTSNNAYGSSSLGGILTVADDLLKNDGKKFIEMMEQLAERRMAREEDAREQFTSPFPHTNGADRNAHYHPPADDEVDDDDEYDDDDDEYDNEDEEDYDSQDEEETMTEEQRMEEGRRMFQIFAARMFEQRVLTAYREKVARERQNMLLEEIDAEIRRTEERQVKKQKEAQKKKERQARQKKQQAEEKARREEEKIAEEKAKKAEEDRQKELRRQREEEKRKQKEAQKKAEEEERKRKEAERQRRNHEREENERKAREARDREKKAREEARLKEKEAREQKEKEAREQKEQQERDKREKEAKVKSEMEAAKAAKEKSKQEDRAAQKAVALATTAPVPITLPKRPAQPSQSSVPAAVPAAVPALPQQPAAYASPVIAVATPAFPKAPAPAHSRQTHQQESVTTSSGSTSQPGSAASQNPSPHTLTPVHISPGPMNPPSKPGTAVGGTQSSGMHLPSPTPSTIVNLGPKSLQSQPNPFGGPSMNMPFQPTPQPPPGFSNHMQPQYPPFYNPANSYNRVAPGMNVPPGFPAPPGFPTPLGQRAMSMQSSGFPGSLDSPMSSFAGLSSLIGKDSVPSHARQGSGSFETGLVGSSSQPISRPTPIGRPASVVHGQRRSLESSTNGTDKADQDVHLGSSALLEPDDTQQDFPARSHFGLLGTSAPGLRSGPGFGAGPFGMEPGFPLAHQNNPWSPSLQHNPFVQTPPGFPNHGPWSQAATPGIIGRNPSIVERSAPRSVTLRKALCAVCEELGAGGSSSYDGYIPLGEIMVHMRQGQYTGNEKEVLDICDTEGNPSNGGGSFIVREPLSPTGTPLIRYVPDDDASRAPYRPIKHPGDIGSPIVGSGSFNVRS</sequence>
<feature type="region of interest" description="Disordered" evidence="9">
    <location>
        <begin position="1"/>
        <end position="225"/>
    </location>
</feature>
<keyword evidence="5 8" id="KW-0963">Cytoplasm</keyword>
<dbReference type="EMBL" id="NMPR01000135">
    <property type="protein sequence ID" value="KAA8629448.1"/>
    <property type="molecule type" value="Genomic_DNA"/>
</dbReference>
<accession>A0A8S8ZJN5</accession>
<dbReference type="InterPro" id="IPR051195">
    <property type="entry name" value="Fungal_stress_NST1"/>
</dbReference>
<comment type="similarity">
    <text evidence="3 8">Belongs to the NST1 family.</text>
</comment>
<feature type="region of interest" description="Disordered" evidence="9">
    <location>
        <begin position="294"/>
        <end position="380"/>
    </location>
</feature>
<dbReference type="AlphaFoldDB" id="A0A8S8ZJN5"/>
<organism evidence="10 11">
    <name type="scientific">Sordaria macrospora</name>
    <dbReference type="NCBI Taxonomy" id="5147"/>
    <lineage>
        <taxon>Eukaryota</taxon>
        <taxon>Fungi</taxon>
        <taxon>Dikarya</taxon>
        <taxon>Ascomycota</taxon>
        <taxon>Pezizomycotina</taxon>
        <taxon>Sordariomycetes</taxon>
        <taxon>Sordariomycetidae</taxon>
        <taxon>Sordariales</taxon>
        <taxon>Sordariaceae</taxon>
        <taxon>Sordaria</taxon>
    </lineage>
</organism>
<feature type="compositionally biased region" description="Basic and acidic residues" evidence="9">
    <location>
        <begin position="452"/>
        <end position="461"/>
    </location>
</feature>
<feature type="compositionally biased region" description="Basic and acidic residues" evidence="9">
    <location>
        <begin position="593"/>
        <end position="734"/>
    </location>
</feature>